<proteinExistence type="predicted"/>
<reference evidence="2 3" key="1">
    <citation type="submission" date="2020-04" db="EMBL/GenBank/DDBJ databases">
        <title>Perkinsus olseni comparative genomics.</title>
        <authorList>
            <person name="Bogema D.R."/>
        </authorList>
    </citation>
    <scope>NUCLEOTIDE SEQUENCE [LARGE SCALE GENOMIC DNA]</scope>
    <source>
        <strain evidence="2">00978-12</strain>
    </source>
</reference>
<gene>
    <name evidence="2" type="ORF">FOZ60_013128</name>
</gene>
<dbReference type="AlphaFoldDB" id="A0A7J6NAZ0"/>
<dbReference type="Proteomes" id="UP000541610">
    <property type="component" value="Unassembled WGS sequence"/>
</dbReference>
<accession>A0A7J6NAZ0</accession>
<dbReference type="OrthoDB" id="10447879at2759"/>
<evidence type="ECO:0000256" key="1">
    <source>
        <dbReference type="SAM" id="MobiDB-lite"/>
    </source>
</evidence>
<evidence type="ECO:0000313" key="2">
    <source>
        <dbReference type="EMBL" id="KAF4680680.1"/>
    </source>
</evidence>
<name>A0A7J6NAZ0_PEROL</name>
<protein>
    <submittedName>
        <fullName evidence="2">Uncharacterized protein</fullName>
    </submittedName>
</protein>
<dbReference type="EMBL" id="JABANP010000585">
    <property type="protein sequence ID" value="KAF4680680.1"/>
    <property type="molecule type" value="Genomic_DNA"/>
</dbReference>
<organism evidence="2 3">
    <name type="scientific">Perkinsus olseni</name>
    <name type="common">Perkinsus atlanticus</name>
    <dbReference type="NCBI Taxonomy" id="32597"/>
    <lineage>
        <taxon>Eukaryota</taxon>
        <taxon>Sar</taxon>
        <taxon>Alveolata</taxon>
        <taxon>Perkinsozoa</taxon>
        <taxon>Perkinsea</taxon>
        <taxon>Perkinsida</taxon>
        <taxon>Perkinsidae</taxon>
        <taxon>Perkinsus</taxon>
    </lineage>
</organism>
<sequence length="299" mass="32409">MVNSVVNDALELALGRLDLEPRDTAEIRKWLNSPALGTCFSSYNFEYDPIGHDKLDGILKKFLELDAIPPTDARTFVSLWAGAIVTASTPLDEGAGEDHVAYAREVFSAVFHGGLVHGEELSVTLWLAASLATASTKRRFRLARSAELGNERQQAEALEEALRDKAGASTVDLTHGAFVTPLGADGSGDDGKVDLPPLPRSTGRRQEAARARSVNVFKLPLEHASFEGPTDTVPYAVFKGSLETAVKFYHIEHDRDVVLYIFRSAVGAAHRTISRKGSLLKPSLLFMNMLTTAPLHAGT</sequence>
<comment type="caution">
    <text evidence="2">The sequence shown here is derived from an EMBL/GenBank/DDBJ whole genome shotgun (WGS) entry which is preliminary data.</text>
</comment>
<feature type="region of interest" description="Disordered" evidence="1">
    <location>
        <begin position="184"/>
        <end position="205"/>
    </location>
</feature>
<evidence type="ECO:0000313" key="3">
    <source>
        <dbReference type="Proteomes" id="UP000541610"/>
    </source>
</evidence>